<proteinExistence type="predicted"/>
<feature type="compositionally biased region" description="Low complexity" evidence="1">
    <location>
        <begin position="597"/>
        <end position="610"/>
    </location>
</feature>
<name>B2WBB3_PYRTR</name>
<sequence length="678" mass="72723">MVPNPKDMPGEIKSKSPVREPPPNPRDQPMHGRPGYTVGQHLDEFEDSDFDEIVYTTLHRKLSTPGLTLPVSKAHADKAASPQGKINLSGIVGALQAIIESMGNGSDFSSKSELIENLSVCQDGCKDIRNNIKGETERAWNAYKAFKSEHADIRRDKAQDTLMSQAAAILHVVDEMMTVGQLRVMLLTSMNTFRPKKEDKPVTKVGSSTHINAKKEDKPVTKAGSSIPNNAQLAAKPYVDRGLKPAPSATKIKYKQVPVSTPAANTVPIVKPQEKANMVTSKTVGKNTTKQRVKFSDYIVQKASKKVPAVAPPPISRTKQQRTAMGDQVVPSTKTHVDNADQKMGGDEASEVSMSVSPETAPALIEKPKDDDMTEAVVATIDSTKVVESSSVGKTADSTATAVKDAKTAAAKLTSSNPSENDKVGISEEMTHGTVSALDDAKKLTPSVCLKPSQAGDAGTSKKQQKSKTPPAKPIRSGFRQPGQLGIARRVDRRTKKTPPQEEVESDHASESSDDEAWLGPAGFISAGRVPKPRVQKTKNDEKKSIRKNDEDETRESRKPVPKTSRKSVGCTKEGLKDAKMKTPASTVAPVSTITLPGTGTPAGPTAPVGTIVRAGTASKKIITPSFGAGPKPKIRYRTLPAPSNPPKRKRGGDDDEDEALPPAKVPRKNAAMRTRRA</sequence>
<protein>
    <submittedName>
        <fullName evidence="2">Uncharacterized protein</fullName>
    </submittedName>
</protein>
<feature type="region of interest" description="Disordered" evidence="1">
    <location>
        <begin position="309"/>
        <end position="329"/>
    </location>
</feature>
<feature type="compositionally biased region" description="Basic and acidic residues" evidence="1">
    <location>
        <begin position="420"/>
        <end position="431"/>
    </location>
</feature>
<dbReference type="EMBL" id="DS231621">
    <property type="protein sequence ID" value="EDU49845.1"/>
    <property type="molecule type" value="Genomic_DNA"/>
</dbReference>
<feature type="compositionally biased region" description="Basic and acidic residues" evidence="1">
    <location>
        <begin position="538"/>
        <end position="559"/>
    </location>
</feature>
<evidence type="ECO:0000313" key="2">
    <source>
        <dbReference type="EMBL" id="EDU49845.1"/>
    </source>
</evidence>
<feature type="region of interest" description="Disordered" evidence="1">
    <location>
        <begin position="623"/>
        <end position="678"/>
    </location>
</feature>
<accession>B2WBB3</accession>
<evidence type="ECO:0000256" key="1">
    <source>
        <dbReference type="SAM" id="MobiDB-lite"/>
    </source>
</evidence>
<dbReference type="Proteomes" id="UP000001471">
    <property type="component" value="Unassembled WGS sequence"/>
</dbReference>
<evidence type="ECO:0000313" key="3">
    <source>
        <dbReference type="Proteomes" id="UP000001471"/>
    </source>
</evidence>
<dbReference type="InParanoid" id="B2WBB3"/>
<feature type="region of interest" description="Disordered" evidence="1">
    <location>
        <begin position="409"/>
        <end position="610"/>
    </location>
</feature>
<dbReference type="AlphaFoldDB" id="B2WBB3"/>
<feature type="region of interest" description="Disordered" evidence="1">
    <location>
        <begin position="1"/>
        <end position="40"/>
    </location>
</feature>
<dbReference type="HOGENOM" id="CLU_405510_0_0_1"/>
<organism evidence="2 3">
    <name type="scientific">Pyrenophora tritici-repentis (strain Pt-1C-BFP)</name>
    <name type="common">Wheat tan spot fungus</name>
    <name type="synonym">Drechslera tritici-repentis</name>
    <dbReference type="NCBI Taxonomy" id="426418"/>
    <lineage>
        <taxon>Eukaryota</taxon>
        <taxon>Fungi</taxon>
        <taxon>Dikarya</taxon>
        <taxon>Ascomycota</taxon>
        <taxon>Pezizomycotina</taxon>
        <taxon>Dothideomycetes</taxon>
        <taxon>Pleosporomycetidae</taxon>
        <taxon>Pleosporales</taxon>
        <taxon>Pleosporineae</taxon>
        <taxon>Pleosporaceae</taxon>
        <taxon>Pyrenophora</taxon>
    </lineage>
</organism>
<reference evidence="3" key="1">
    <citation type="journal article" date="2013" name="G3 (Bethesda)">
        <title>Comparative genomics of a plant-pathogenic fungus, Pyrenophora tritici-repentis, reveals transduplication and the impact of repeat elements on pathogenicity and population divergence.</title>
        <authorList>
            <person name="Manning V.A."/>
            <person name="Pandelova I."/>
            <person name="Dhillon B."/>
            <person name="Wilhelm L.J."/>
            <person name="Goodwin S.B."/>
            <person name="Berlin A.M."/>
            <person name="Figueroa M."/>
            <person name="Freitag M."/>
            <person name="Hane J.K."/>
            <person name="Henrissat B."/>
            <person name="Holman W.H."/>
            <person name="Kodira C.D."/>
            <person name="Martin J."/>
            <person name="Oliver R.P."/>
            <person name="Robbertse B."/>
            <person name="Schackwitz W."/>
            <person name="Schwartz D.C."/>
            <person name="Spatafora J.W."/>
            <person name="Turgeon B.G."/>
            <person name="Yandava C."/>
            <person name="Young S."/>
            <person name="Zhou S."/>
            <person name="Zeng Q."/>
            <person name="Grigoriev I.V."/>
            <person name="Ma L.-J."/>
            <person name="Ciuffetti L.M."/>
        </authorList>
    </citation>
    <scope>NUCLEOTIDE SEQUENCE [LARGE SCALE GENOMIC DNA]</scope>
    <source>
        <strain evidence="3">Pt-1C-BFP</strain>
    </source>
</reference>
<gene>
    <name evidence="2" type="ORF">PTRG_06925</name>
</gene>
<feature type="compositionally biased region" description="Polar residues" evidence="1">
    <location>
        <begin position="584"/>
        <end position="596"/>
    </location>
</feature>
<feature type="compositionally biased region" description="Basic and acidic residues" evidence="1">
    <location>
        <begin position="8"/>
        <end position="18"/>
    </location>
</feature>